<feature type="region of interest" description="Disordered" evidence="1">
    <location>
        <begin position="1"/>
        <end position="101"/>
    </location>
</feature>
<name>C0P2J7_MAIZE</name>
<reference evidence="3" key="5">
    <citation type="submission" date="2021-05" db="UniProtKB">
        <authorList>
            <consortium name="EnsemblPlants"/>
        </authorList>
    </citation>
    <scope>IDENTIFICATION</scope>
    <source>
        <strain evidence="3">cv. B73</strain>
    </source>
</reference>
<dbReference type="GeneID" id="100381887"/>
<dbReference type="EMBL" id="BT062516">
    <property type="protein sequence ID" value="ACN27213.1"/>
    <property type="molecule type" value="mRNA"/>
</dbReference>
<dbReference type="EnsemblPlants" id="Zm00001eb226890_T001">
    <property type="protein sequence ID" value="Zm00001eb226890_P001"/>
    <property type="gene ID" value="Zm00001eb226890"/>
</dbReference>
<dbReference type="RefSeq" id="NP_001168140.1">
    <property type="nucleotide sequence ID" value="NM_001174669.1"/>
</dbReference>
<keyword evidence="4" id="KW-1185">Reference proteome</keyword>
<reference evidence="2" key="1">
    <citation type="journal article" date="2009" name="PLoS Genet.">
        <title>Sequencing, mapping, and analysis of 27,455 maize full-length cDNAs.</title>
        <authorList>
            <person name="Soderlund C."/>
            <person name="Descour A."/>
            <person name="Kudrna D."/>
            <person name="Bomhoff M."/>
            <person name="Boyd L."/>
            <person name="Currie J."/>
            <person name="Angelova A."/>
            <person name="Collura K."/>
            <person name="Wissotski M."/>
            <person name="Ashley E."/>
            <person name="Morrow D."/>
            <person name="Fernandes J."/>
            <person name="Walbot V."/>
            <person name="Yu Y."/>
        </authorList>
    </citation>
    <scope>NUCLEOTIDE SEQUENCE</scope>
    <source>
        <strain evidence="2">B73</strain>
    </source>
</reference>
<dbReference type="KEGG" id="zma:100381887"/>
<proteinExistence type="evidence at transcript level"/>
<dbReference type="Proteomes" id="UP000007305">
    <property type="component" value="Chromosome 5"/>
</dbReference>
<reference evidence="4" key="2">
    <citation type="journal article" date="2009" name="Science">
        <title>The B73 maize genome: complexity, diversity, and dynamics.</title>
        <authorList>
            <person name="Schnable P.S."/>
            <person name="Ware D."/>
            <person name="Fulton R.S."/>
            <person name="Stein J.C."/>
            <person name="Wei F."/>
            <person name="Pasternak S."/>
            <person name="Liang C."/>
            <person name="Zhang J."/>
            <person name="Fulton L."/>
            <person name="Graves T.A."/>
            <person name="Minx P."/>
            <person name="Reily A.D."/>
            <person name="Courtney L."/>
            <person name="Kruchowski S.S."/>
            <person name="Tomlinson C."/>
            <person name="Strong C."/>
            <person name="Delehaunty K."/>
            <person name="Fronick C."/>
            <person name="Courtney B."/>
            <person name="Rock S.M."/>
            <person name="Belter E."/>
            <person name="Du F."/>
            <person name="Kim K."/>
            <person name="Abbott R.M."/>
            <person name="Cotton M."/>
            <person name="Levy A."/>
            <person name="Marchetto P."/>
            <person name="Ochoa K."/>
            <person name="Jackson S.M."/>
            <person name="Gillam B."/>
            <person name="Chen W."/>
            <person name="Yan L."/>
            <person name="Higginbotham J."/>
            <person name="Cardenas M."/>
            <person name="Waligorski J."/>
            <person name="Applebaum E."/>
            <person name="Phelps L."/>
            <person name="Falcone J."/>
            <person name="Kanchi K."/>
            <person name="Thane T."/>
            <person name="Scimone A."/>
            <person name="Thane N."/>
            <person name="Henke J."/>
            <person name="Wang T."/>
            <person name="Ruppert J."/>
            <person name="Shah N."/>
            <person name="Rotter K."/>
            <person name="Hodges J."/>
            <person name="Ingenthron E."/>
            <person name="Cordes M."/>
            <person name="Kohlberg S."/>
            <person name="Sgro J."/>
            <person name="Delgado B."/>
            <person name="Mead K."/>
            <person name="Chinwalla A."/>
            <person name="Leonard S."/>
            <person name="Crouse K."/>
            <person name="Collura K."/>
            <person name="Kudrna D."/>
            <person name="Currie J."/>
            <person name="He R."/>
            <person name="Angelova A."/>
            <person name="Rajasekar S."/>
            <person name="Mueller T."/>
            <person name="Lomeli R."/>
            <person name="Scara G."/>
            <person name="Ko A."/>
            <person name="Delaney K."/>
            <person name="Wissotski M."/>
            <person name="Lopez G."/>
            <person name="Campos D."/>
            <person name="Braidotti M."/>
            <person name="Ashley E."/>
            <person name="Golser W."/>
            <person name="Kim H."/>
            <person name="Lee S."/>
            <person name="Lin J."/>
            <person name="Dujmic Z."/>
            <person name="Kim W."/>
            <person name="Talag J."/>
            <person name="Zuccolo A."/>
            <person name="Fan C."/>
            <person name="Sebastian A."/>
            <person name="Kramer M."/>
            <person name="Spiegel L."/>
            <person name="Nascimento L."/>
            <person name="Zutavern T."/>
            <person name="Miller B."/>
            <person name="Ambroise C."/>
            <person name="Muller S."/>
            <person name="Spooner W."/>
            <person name="Narechania A."/>
            <person name="Ren L."/>
            <person name="Wei S."/>
            <person name="Kumari S."/>
            <person name="Faga B."/>
            <person name="Levy M.J."/>
            <person name="McMahan L."/>
            <person name="Van Buren P."/>
            <person name="Vaughn M.W."/>
            <person name="Ying K."/>
            <person name="Yeh C.-T."/>
            <person name="Emrich S.J."/>
            <person name="Jia Y."/>
            <person name="Kalyanaraman A."/>
            <person name="Hsia A.-P."/>
            <person name="Barbazuk W.B."/>
            <person name="Baucom R.S."/>
            <person name="Brutnell T.P."/>
            <person name="Carpita N.C."/>
            <person name="Chaparro C."/>
            <person name="Chia J.-M."/>
            <person name="Deragon J.-M."/>
            <person name="Estill J.C."/>
            <person name="Fu Y."/>
            <person name="Jeddeloh J.A."/>
            <person name="Han Y."/>
            <person name="Lee H."/>
            <person name="Li P."/>
            <person name="Lisch D.R."/>
            <person name="Liu S."/>
            <person name="Liu Z."/>
            <person name="Nagel D.H."/>
            <person name="McCann M.C."/>
            <person name="SanMiguel P."/>
            <person name="Myers A.M."/>
            <person name="Nettleton D."/>
            <person name="Nguyen J."/>
            <person name="Penning B.W."/>
            <person name="Ponnala L."/>
            <person name="Schneider K.L."/>
            <person name="Schwartz D.C."/>
            <person name="Sharma A."/>
            <person name="Soderlund C."/>
            <person name="Springer N.M."/>
            <person name="Sun Q."/>
            <person name="Wang H."/>
            <person name="Waterman M."/>
            <person name="Westerman R."/>
            <person name="Wolfgruber T.K."/>
            <person name="Yang L."/>
            <person name="Yu Y."/>
            <person name="Zhang L."/>
            <person name="Zhou S."/>
            <person name="Zhu Q."/>
            <person name="Bennetzen J.L."/>
            <person name="Dawe R.K."/>
            <person name="Jiang J."/>
            <person name="Jiang N."/>
            <person name="Presting G.G."/>
            <person name="Wessler S.R."/>
            <person name="Aluru S."/>
            <person name="Martienssen R.A."/>
            <person name="Clifton S.W."/>
            <person name="McCombie W.R."/>
            <person name="Wing R.A."/>
            <person name="Wilson R.K."/>
        </authorList>
    </citation>
    <scope>NUCLEOTIDE SEQUENCE [LARGE SCALE GENOMIC DNA]</scope>
    <source>
        <strain evidence="4">cv. B73</strain>
    </source>
</reference>
<gene>
    <name evidence="3" type="primary">LOC100381887</name>
</gene>
<organism evidence="2">
    <name type="scientific">Zea mays</name>
    <name type="common">Maize</name>
    <dbReference type="NCBI Taxonomy" id="4577"/>
    <lineage>
        <taxon>Eukaryota</taxon>
        <taxon>Viridiplantae</taxon>
        <taxon>Streptophyta</taxon>
        <taxon>Embryophyta</taxon>
        <taxon>Tracheophyta</taxon>
        <taxon>Spermatophyta</taxon>
        <taxon>Magnoliopsida</taxon>
        <taxon>Liliopsida</taxon>
        <taxon>Poales</taxon>
        <taxon>Poaceae</taxon>
        <taxon>PACMAD clade</taxon>
        <taxon>Panicoideae</taxon>
        <taxon>Andropogonodae</taxon>
        <taxon>Andropogoneae</taxon>
        <taxon>Tripsacinae</taxon>
        <taxon>Zea</taxon>
    </lineage>
</organism>
<protein>
    <submittedName>
        <fullName evidence="2 3">Uncharacterized protein</fullName>
    </submittedName>
</protein>
<evidence type="ECO:0000313" key="3">
    <source>
        <dbReference type="EnsemblPlants" id="Zm00001eb226890_P001"/>
    </source>
</evidence>
<evidence type="ECO:0000256" key="1">
    <source>
        <dbReference type="SAM" id="MobiDB-lite"/>
    </source>
</evidence>
<reference evidence="2" key="3">
    <citation type="submission" date="2012-06" db="EMBL/GenBank/DDBJ databases">
        <authorList>
            <person name="Yu Y."/>
            <person name="Currie J."/>
            <person name="Lomeli R."/>
            <person name="Angelova A."/>
            <person name="Collura K."/>
            <person name="Wissotski M."/>
            <person name="Campos D."/>
            <person name="Kudrna D."/>
            <person name="Golser W."/>
            <person name="Ashely E."/>
            <person name="Descour A."/>
            <person name="Fernandes J."/>
            <person name="Soderlund C."/>
            <person name="Walbot V."/>
        </authorList>
    </citation>
    <scope>NUCLEOTIDE SEQUENCE</scope>
    <source>
        <strain evidence="2">B73</strain>
    </source>
</reference>
<evidence type="ECO:0000313" key="4">
    <source>
        <dbReference type="Proteomes" id="UP000007305"/>
    </source>
</evidence>
<dbReference type="Gramene" id="Zm00001eb226890_T001">
    <property type="protein sequence ID" value="Zm00001eb226890_P001"/>
    <property type="gene ID" value="Zm00001eb226890"/>
</dbReference>
<dbReference type="AlphaFoldDB" id="C0P2J7"/>
<reference evidence="3" key="4">
    <citation type="submission" date="2019-07" db="EMBL/GenBank/DDBJ databases">
        <authorList>
            <person name="Seetharam A."/>
            <person name="Woodhouse M."/>
            <person name="Cannon E."/>
        </authorList>
    </citation>
    <scope>NUCLEOTIDE SEQUENCE [LARGE SCALE GENOMIC DNA]</scope>
    <source>
        <strain evidence="3">cv. B73</strain>
    </source>
</reference>
<sequence>MLRPRNPNLDKNMLCKRGVHKEQNEGLPTQSRCMEIHGRGSSSGRRRKQSDEKYPGSGGFPRVREGHEHASGSRRGTQKLLPEQDAARDSANGVDEESLLL</sequence>
<evidence type="ECO:0000313" key="2">
    <source>
        <dbReference type="EMBL" id="ACN27213.1"/>
    </source>
</evidence>
<feature type="compositionally biased region" description="Basic and acidic residues" evidence="1">
    <location>
        <begin position="62"/>
        <end position="71"/>
    </location>
</feature>
<accession>C0P2J7</accession>